<comment type="caution">
    <text evidence="1">The sequence shown here is derived from an EMBL/GenBank/DDBJ whole genome shotgun (WGS) entry which is preliminary data.</text>
</comment>
<keyword evidence="2" id="KW-1185">Reference proteome</keyword>
<organism evidence="1 2">
    <name type="scientific">Zoogloea ramigera</name>
    <dbReference type="NCBI Taxonomy" id="350"/>
    <lineage>
        <taxon>Bacteria</taxon>
        <taxon>Pseudomonadati</taxon>
        <taxon>Pseudomonadota</taxon>
        <taxon>Betaproteobacteria</taxon>
        <taxon>Rhodocyclales</taxon>
        <taxon>Zoogloeaceae</taxon>
        <taxon>Zoogloea</taxon>
    </lineage>
</organism>
<gene>
    <name evidence="1" type="ORF">ZRA01_36020</name>
</gene>
<dbReference type="EMBL" id="BJNV01000096">
    <property type="protein sequence ID" value="GEC97529.1"/>
    <property type="molecule type" value="Genomic_DNA"/>
</dbReference>
<name>A0A4Y4D0Q1_ZOORA</name>
<dbReference type="RefSeq" id="WP_141354834.1">
    <property type="nucleotide sequence ID" value="NZ_BJNV01000096.1"/>
</dbReference>
<protein>
    <submittedName>
        <fullName evidence="1">Uncharacterized protein</fullName>
    </submittedName>
</protein>
<evidence type="ECO:0000313" key="1">
    <source>
        <dbReference type="EMBL" id="GEC97529.1"/>
    </source>
</evidence>
<accession>A0A4Y4D0Q1</accession>
<sequence>MATFKLSLNVFVQGAPIQADALSHARRALQKIGMETRSRWADLIEQSPSIPREQKDEYVQSLTVENTGPLKVSVYSDWKYAYEIENGRPSRDLKRMLDTSLKARVSASKKNAGKRYLIIPLRHSLASMPGPVRSAAKMLTKSEVTGMGARQSGTGAWDIKTKAPLLVAQRKYRWGDKLPAGLALKKADHHKTDIYAGMVRMNTSAGKAKSSAYLTFRTMMEGSAGWITKPVPGVFHVPQLAKDIEPMARQFLQSAVRLPAGV</sequence>
<proteinExistence type="predicted"/>
<dbReference type="OrthoDB" id="3078306at2"/>
<evidence type="ECO:0000313" key="2">
    <source>
        <dbReference type="Proteomes" id="UP000318422"/>
    </source>
</evidence>
<reference evidence="1 2" key="1">
    <citation type="submission" date="2019-06" db="EMBL/GenBank/DDBJ databases">
        <title>Whole genome shotgun sequence of Zoogloea ramigera NBRC 15342.</title>
        <authorList>
            <person name="Hosoyama A."/>
            <person name="Uohara A."/>
            <person name="Ohji S."/>
            <person name="Ichikawa N."/>
        </authorList>
    </citation>
    <scope>NUCLEOTIDE SEQUENCE [LARGE SCALE GENOMIC DNA]</scope>
    <source>
        <strain evidence="1 2">NBRC 15342</strain>
    </source>
</reference>
<dbReference type="AlphaFoldDB" id="A0A4Y4D0Q1"/>
<dbReference type="Proteomes" id="UP000318422">
    <property type="component" value="Unassembled WGS sequence"/>
</dbReference>